<evidence type="ECO:0000256" key="11">
    <source>
        <dbReference type="RuleBase" id="RU361164"/>
    </source>
</evidence>
<dbReference type="EC" id="3.2.1.-" evidence="11"/>
<keyword evidence="9 11" id="KW-0326">Glycosidase</keyword>
<evidence type="ECO:0000313" key="15">
    <source>
        <dbReference type="EMBL" id="KDQ28955.1"/>
    </source>
</evidence>
<reference evidence="16" key="1">
    <citation type="journal article" date="2014" name="Proc. Natl. Acad. Sci. U.S.A.">
        <title>Extensive sampling of basidiomycete genomes demonstrates inadequacy of the white-rot/brown-rot paradigm for wood decay fungi.</title>
        <authorList>
            <person name="Riley R."/>
            <person name="Salamov A.A."/>
            <person name="Brown D.W."/>
            <person name="Nagy L.G."/>
            <person name="Floudas D."/>
            <person name="Held B.W."/>
            <person name="Levasseur A."/>
            <person name="Lombard V."/>
            <person name="Morin E."/>
            <person name="Otillar R."/>
            <person name="Lindquist E.A."/>
            <person name="Sun H."/>
            <person name="LaButti K.M."/>
            <person name="Schmutz J."/>
            <person name="Jabbour D."/>
            <person name="Luo H."/>
            <person name="Baker S.E."/>
            <person name="Pisabarro A.G."/>
            <person name="Walton J.D."/>
            <person name="Blanchette R.A."/>
            <person name="Henrissat B."/>
            <person name="Martin F."/>
            <person name="Cullen D."/>
            <person name="Hibbett D.S."/>
            <person name="Grigoriev I.V."/>
        </authorList>
    </citation>
    <scope>NUCLEOTIDE SEQUENCE [LARGE SCALE GENOMIC DNA]</scope>
    <source>
        <strain evidence="16">PC15</strain>
    </source>
</reference>
<sequence>MFNKIALTALAFGAMAFGQQIGTLTTETHPPLTVQQCTASGCTSLNRAVTLDSNWRWLHSTSGATNCYTGNTFDATLCPPNDGAACAANCALDGADYSGTYGITTSGNALTLKFVTTGANKNIGSRVYLMEDNTHYKTFNLKNQEFTFDVDMSNLPCGLNGALYFSEMPADGGVSSTNAAGARFGTGYCDSQCPHDLKFIGGVANNVGWTGSSSDPNSGAGNFGACCGEMDIWEANSMAAAYTPHPCSTDGLFRCTGTDCGDGDNRYAGVCDKDGCDFNSYRMGDRSFLGLGKTVDTSKKITVVTQFITADNTSSGDLVEIRRVYVQDGVVIQNSVTSVPGLDPYDSITGDFCAAQKSAFGDNNYFATKGGLRQMGKSFDNGMVLVLSVWDDHAVNMLWLDSDFPTDKDPSLPGVSRGACATTSGVPADVEAQHPNASVTYSNIKYGPIGSTFSGGSTPPTSSTPVTSSTPSTTSSGTTPTAPSGTVPQWAQCGGINYTGPTACVSPFTCHVINDFYSQCF</sequence>
<organism evidence="15 16">
    <name type="scientific">Pleurotus ostreatus (strain PC15)</name>
    <name type="common">Oyster mushroom</name>
    <dbReference type="NCBI Taxonomy" id="1137138"/>
    <lineage>
        <taxon>Eukaryota</taxon>
        <taxon>Fungi</taxon>
        <taxon>Dikarya</taxon>
        <taxon>Basidiomycota</taxon>
        <taxon>Agaricomycotina</taxon>
        <taxon>Agaricomycetes</taxon>
        <taxon>Agaricomycetidae</taxon>
        <taxon>Agaricales</taxon>
        <taxon>Pleurotineae</taxon>
        <taxon>Pleurotaceae</taxon>
        <taxon>Pleurotus</taxon>
    </lineage>
</organism>
<evidence type="ECO:0000256" key="4">
    <source>
        <dbReference type="ARBA" id="ARBA00022801"/>
    </source>
</evidence>
<evidence type="ECO:0000256" key="3">
    <source>
        <dbReference type="ARBA" id="ARBA00022729"/>
    </source>
</evidence>
<evidence type="ECO:0000313" key="16">
    <source>
        <dbReference type="Proteomes" id="UP000027073"/>
    </source>
</evidence>
<evidence type="ECO:0000256" key="9">
    <source>
        <dbReference type="ARBA" id="ARBA00023295"/>
    </source>
</evidence>
<keyword evidence="8" id="KW-0119">Carbohydrate metabolism</keyword>
<dbReference type="Gene3D" id="2.70.100.10">
    <property type="entry name" value="Glycoside hydrolase, family 7, domain"/>
    <property type="match status" value="1"/>
</dbReference>
<name>A0A067NPM7_PLEO1</name>
<evidence type="ECO:0000259" key="14">
    <source>
        <dbReference type="PROSITE" id="PS51164"/>
    </source>
</evidence>
<feature type="domain" description="CBM1" evidence="14">
    <location>
        <begin position="485"/>
        <end position="521"/>
    </location>
</feature>
<proteinExistence type="inferred from homology"/>
<keyword evidence="5 11" id="KW-0136">Cellulose degradation</keyword>
<dbReference type="GO" id="GO:0005576">
    <property type="term" value="C:extracellular region"/>
    <property type="evidence" value="ECO:0007669"/>
    <property type="project" value="InterPro"/>
</dbReference>
<dbReference type="InterPro" id="IPR035971">
    <property type="entry name" value="CBD_sf"/>
</dbReference>
<dbReference type="EMBL" id="KL198007">
    <property type="protein sequence ID" value="KDQ28955.1"/>
    <property type="molecule type" value="Genomic_DNA"/>
</dbReference>
<dbReference type="InterPro" id="IPR037019">
    <property type="entry name" value="Glyco_hydro_7_sf"/>
</dbReference>
<evidence type="ECO:0000256" key="2">
    <source>
        <dbReference type="ARBA" id="ARBA00006044"/>
    </source>
</evidence>
<dbReference type="PROSITE" id="PS00562">
    <property type="entry name" value="CBM1_1"/>
    <property type="match status" value="1"/>
</dbReference>
<evidence type="ECO:0000256" key="12">
    <source>
        <dbReference type="SAM" id="MobiDB-lite"/>
    </source>
</evidence>
<dbReference type="AlphaFoldDB" id="A0A067NPM7"/>
<dbReference type="VEuPathDB" id="FungiDB:PLEOSDRAFT_167046"/>
<feature type="signal peptide" evidence="13">
    <location>
        <begin position="1"/>
        <end position="18"/>
    </location>
</feature>
<dbReference type="SUPFAM" id="SSF57180">
    <property type="entry name" value="Cellulose-binding domain"/>
    <property type="match status" value="1"/>
</dbReference>
<dbReference type="InterPro" id="IPR000254">
    <property type="entry name" value="CBD"/>
</dbReference>
<dbReference type="SMART" id="SM00236">
    <property type="entry name" value="fCBD"/>
    <property type="match status" value="1"/>
</dbReference>
<protein>
    <recommendedName>
        <fullName evidence="11">Glucanase</fullName>
        <ecNumber evidence="11">3.2.1.-</ecNumber>
    </recommendedName>
</protein>
<dbReference type="GO" id="GO:0016162">
    <property type="term" value="F:cellulose 1,4-beta-cellobiosidase activity"/>
    <property type="evidence" value="ECO:0007669"/>
    <property type="project" value="UniProtKB-EC"/>
</dbReference>
<dbReference type="CDD" id="cd07999">
    <property type="entry name" value="GH7_CBH_EG"/>
    <property type="match status" value="1"/>
</dbReference>
<dbReference type="InterPro" id="IPR013320">
    <property type="entry name" value="ConA-like_dom_sf"/>
</dbReference>
<dbReference type="PANTHER" id="PTHR33753:SF2">
    <property type="entry name" value="GLYCOSIDE HYDROLASE FAMILY 7 PROTEIN"/>
    <property type="match status" value="1"/>
</dbReference>
<evidence type="ECO:0000256" key="7">
    <source>
        <dbReference type="ARBA" id="ARBA00023180"/>
    </source>
</evidence>
<dbReference type="Pfam" id="PF00734">
    <property type="entry name" value="CBM_1"/>
    <property type="match status" value="1"/>
</dbReference>
<evidence type="ECO:0000256" key="10">
    <source>
        <dbReference type="ARBA" id="ARBA00023326"/>
    </source>
</evidence>
<comment type="catalytic activity">
    <reaction evidence="1">
        <text>Hydrolysis of (1-&gt;4)-beta-D-glucosidic linkages in cellulose and cellotetraose, releasing cellobiose from the non-reducing ends of the chains.</text>
        <dbReference type="EC" id="3.2.1.91"/>
    </reaction>
</comment>
<feature type="chain" id="PRO_5001642477" description="Glucanase" evidence="13">
    <location>
        <begin position="19"/>
        <end position="521"/>
    </location>
</feature>
<dbReference type="InParanoid" id="A0A067NPM7"/>
<dbReference type="OrthoDB" id="2875368at2759"/>
<accession>A0A067NPM7</accession>
<keyword evidence="3 13" id="KW-0732">Signal</keyword>
<dbReference type="PRINTS" id="PR00734">
    <property type="entry name" value="GLHYDRLASE7"/>
</dbReference>
<evidence type="ECO:0000256" key="6">
    <source>
        <dbReference type="ARBA" id="ARBA00023157"/>
    </source>
</evidence>
<dbReference type="PANTHER" id="PTHR33753">
    <property type="entry name" value="1,4-BETA-D-GLUCAN CELLOBIOHYDROLASE B"/>
    <property type="match status" value="1"/>
</dbReference>
<dbReference type="HOGENOM" id="CLU_020817_3_2_1"/>
<feature type="region of interest" description="Disordered" evidence="12">
    <location>
        <begin position="452"/>
        <end position="484"/>
    </location>
</feature>
<evidence type="ECO:0000256" key="5">
    <source>
        <dbReference type="ARBA" id="ARBA00023001"/>
    </source>
</evidence>
<keyword evidence="7" id="KW-0325">Glycoprotein</keyword>
<comment type="similarity">
    <text evidence="2 11">Belongs to the glycosyl hydrolase 7 (cellulase C) family.</text>
</comment>
<keyword evidence="6" id="KW-1015">Disulfide bond</keyword>
<dbReference type="PROSITE" id="PS51164">
    <property type="entry name" value="CBM1_2"/>
    <property type="match status" value="1"/>
</dbReference>
<evidence type="ECO:0000256" key="13">
    <source>
        <dbReference type="SAM" id="SignalP"/>
    </source>
</evidence>
<evidence type="ECO:0000256" key="1">
    <source>
        <dbReference type="ARBA" id="ARBA00001641"/>
    </source>
</evidence>
<dbReference type="GO" id="GO:0030248">
    <property type="term" value="F:cellulose binding"/>
    <property type="evidence" value="ECO:0007669"/>
    <property type="project" value="InterPro"/>
</dbReference>
<dbReference type="FunFam" id="2.70.100.10:FF:000001">
    <property type="entry name" value="Glucanase"/>
    <property type="match status" value="1"/>
</dbReference>
<dbReference type="STRING" id="1137138.A0A067NPM7"/>
<gene>
    <name evidence="15" type="ORF">PLEOSDRAFT_167046</name>
</gene>
<keyword evidence="4 11" id="KW-0378">Hydrolase</keyword>
<dbReference type="SUPFAM" id="SSF49899">
    <property type="entry name" value="Concanavalin A-like lectins/glucanases"/>
    <property type="match status" value="1"/>
</dbReference>
<dbReference type="InterPro" id="IPR001722">
    <property type="entry name" value="Glyco_hydro_7"/>
</dbReference>
<evidence type="ECO:0000256" key="8">
    <source>
        <dbReference type="ARBA" id="ARBA00023277"/>
    </source>
</evidence>
<dbReference type="Pfam" id="PF00840">
    <property type="entry name" value="Glyco_hydro_7"/>
    <property type="match status" value="1"/>
</dbReference>
<dbReference type="GO" id="GO:0030245">
    <property type="term" value="P:cellulose catabolic process"/>
    <property type="evidence" value="ECO:0007669"/>
    <property type="project" value="UniProtKB-KW"/>
</dbReference>
<keyword evidence="10 11" id="KW-0624">Polysaccharide degradation</keyword>
<dbReference type="Proteomes" id="UP000027073">
    <property type="component" value="Unassembled WGS sequence"/>
</dbReference>